<dbReference type="PANTHER" id="PTHR43333:SF1">
    <property type="entry name" value="D-ISOMER SPECIFIC 2-HYDROXYACID DEHYDROGENASE NAD-BINDING DOMAIN-CONTAINING PROTEIN"/>
    <property type="match status" value="1"/>
</dbReference>
<evidence type="ECO:0000256" key="1">
    <source>
        <dbReference type="ARBA" id="ARBA00023002"/>
    </source>
</evidence>
<dbReference type="RefSeq" id="WP_138411395.1">
    <property type="nucleotide sequence ID" value="NZ_QLAG01000008.1"/>
</dbReference>
<evidence type="ECO:0000313" key="4">
    <source>
        <dbReference type="EMBL" id="TLX63977.1"/>
    </source>
</evidence>
<dbReference type="SUPFAM" id="SSF52283">
    <property type="entry name" value="Formate/glycerate dehydrogenase catalytic domain-like"/>
    <property type="match status" value="1"/>
</dbReference>
<name>A0A5R9QFL6_9GAMM</name>
<comment type="caution">
    <text evidence="4">The sequence shown here is derived from an EMBL/GenBank/DDBJ whole genome shotgun (WGS) entry which is preliminary data.</text>
</comment>
<dbReference type="EMBL" id="QLAG01000008">
    <property type="protein sequence ID" value="TLX63977.1"/>
    <property type="molecule type" value="Genomic_DNA"/>
</dbReference>
<dbReference type="CDD" id="cd12164">
    <property type="entry name" value="GDH_like_2"/>
    <property type="match status" value="1"/>
</dbReference>
<dbReference type="GO" id="GO:0051287">
    <property type="term" value="F:NAD binding"/>
    <property type="evidence" value="ECO:0007669"/>
    <property type="project" value="InterPro"/>
</dbReference>
<evidence type="ECO:0000313" key="5">
    <source>
        <dbReference type="Proteomes" id="UP000306753"/>
    </source>
</evidence>
<keyword evidence="2" id="KW-0520">NAD</keyword>
<dbReference type="Pfam" id="PF02826">
    <property type="entry name" value="2-Hacid_dh_C"/>
    <property type="match status" value="1"/>
</dbReference>
<evidence type="ECO:0000259" key="3">
    <source>
        <dbReference type="Pfam" id="PF02826"/>
    </source>
</evidence>
<proteinExistence type="predicted"/>
<dbReference type="InterPro" id="IPR036291">
    <property type="entry name" value="NAD(P)-bd_dom_sf"/>
</dbReference>
<keyword evidence="1" id="KW-0560">Oxidoreductase</keyword>
<reference evidence="4 5" key="1">
    <citation type="journal article" date="2017" name="Eur. J. Clin. Microbiol. Infect. Dis.">
        <title>Uncommonly isolated clinical Pseudomonas: identification and phylogenetic assignation.</title>
        <authorList>
            <person name="Mulet M."/>
            <person name="Gomila M."/>
            <person name="Ramirez A."/>
            <person name="Cardew S."/>
            <person name="Moore E.R."/>
            <person name="Lalucat J."/>
            <person name="Garcia-Valdes E."/>
        </authorList>
    </citation>
    <scope>NUCLEOTIDE SEQUENCE [LARGE SCALE GENOMIC DNA]</scope>
    <source>
        <strain evidence="4 5">SD129</strain>
    </source>
</reference>
<dbReference type="SUPFAM" id="SSF51735">
    <property type="entry name" value="NAD(P)-binding Rossmann-fold domains"/>
    <property type="match status" value="1"/>
</dbReference>
<dbReference type="InterPro" id="IPR006140">
    <property type="entry name" value="D-isomer_DH_NAD-bd"/>
</dbReference>
<evidence type="ECO:0000256" key="2">
    <source>
        <dbReference type="ARBA" id="ARBA00023027"/>
    </source>
</evidence>
<protein>
    <submittedName>
        <fullName evidence="4">Glyoxylate/hydroxypyruvate reductase A</fullName>
    </submittedName>
</protein>
<organism evidence="4 5">
    <name type="scientific">Stutzerimonas nosocomialis</name>
    <dbReference type="NCBI Taxonomy" id="1056496"/>
    <lineage>
        <taxon>Bacteria</taxon>
        <taxon>Pseudomonadati</taxon>
        <taxon>Pseudomonadota</taxon>
        <taxon>Gammaproteobacteria</taxon>
        <taxon>Pseudomonadales</taxon>
        <taxon>Pseudomonadaceae</taxon>
        <taxon>Stutzerimonas</taxon>
    </lineage>
</organism>
<dbReference type="GO" id="GO:0016491">
    <property type="term" value="F:oxidoreductase activity"/>
    <property type="evidence" value="ECO:0007669"/>
    <property type="project" value="UniProtKB-KW"/>
</dbReference>
<keyword evidence="4" id="KW-0670">Pyruvate</keyword>
<keyword evidence="5" id="KW-1185">Reference proteome</keyword>
<gene>
    <name evidence="4" type="ORF">DN820_08145</name>
</gene>
<sequence length="311" mass="34124">MHILLCGSFDACERDQWLRVLQAQIPDAHWHLDRAEAAERIEVAVVANPPPGSLRGLPGLRLIQSLWAGVDRLMADDSLPAGVPVARMVDPYMSAAMAETAVWASLSLHRGFFAYQRQQREGLWRQLEQRRACDVRIGVLGMGQLGRRAARQLAALGYRVTGWSQRTAAAEPGIDTCSTDQALQELLPQCDILINLLPLTPATRGLLNRQLFAAMRRGASLVNLARGAHLIEQDLLQALDDGQLGHAVLDAFAEEPLPAGHPFWQHPQITLLPHVAALTDMRSAAEAVAANLQALARGEPLSYLVDRQRGY</sequence>
<dbReference type="Proteomes" id="UP000306753">
    <property type="component" value="Unassembled WGS sequence"/>
</dbReference>
<accession>A0A5R9QFL6</accession>
<dbReference type="PANTHER" id="PTHR43333">
    <property type="entry name" value="2-HACID_DH_C DOMAIN-CONTAINING PROTEIN"/>
    <property type="match status" value="1"/>
</dbReference>
<dbReference type="Gene3D" id="3.40.50.720">
    <property type="entry name" value="NAD(P)-binding Rossmann-like Domain"/>
    <property type="match status" value="2"/>
</dbReference>
<dbReference type="AlphaFoldDB" id="A0A5R9QFL6"/>
<feature type="domain" description="D-isomer specific 2-hydroxyacid dehydrogenase NAD-binding" evidence="3">
    <location>
        <begin position="104"/>
        <end position="276"/>
    </location>
</feature>